<gene>
    <name evidence="1" type="ORF">D7X12_18410</name>
</gene>
<evidence type="ECO:0000313" key="2">
    <source>
        <dbReference type="Proteomes" id="UP000273405"/>
    </source>
</evidence>
<accession>A0A3A8ND53</accession>
<sequence length="257" mass="27645">MAGSSNSAPGTWQDLFSPEWGEVTHLQEIMKRFTRLALAKPNDPATHLMSLADTLGGLVALKGAQEARAAAEPLVPFCEPALAQAGRAFQKRDPAHFALQVLSFVNAAEECGAVQGMVEASPAKAWLEAIAKLPRKQDDRLHYRCGLVALCLGAPELAATLVGGGKLPAGSFTPGEQFGFNVQGFIRYLATAMKEQAPADEVRPAWRSFVEGFPKNKSAGQVTWSDLLWAARAFYTRIEQLPVARVGEALHPLVKPA</sequence>
<dbReference type="EMBL" id="RAWG01000108">
    <property type="protein sequence ID" value="RKH41380.1"/>
    <property type="molecule type" value="Genomic_DNA"/>
</dbReference>
<dbReference type="Proteomes" id="UP000273405">
    <property type="component" value="Unassembled WGS sequence"/>
</dbReference>
<comment type="caution">
    <text evidence="1">The sequence shown here is derived from an EMBL/GenBank/DDBJ whole genome shotgun (WGS) entry which is preliminary data.</text>
</comment>
<keyword evidence="2" id="KW-1185">Reference proteome</keyword>
<name>A0A3A8ND53_9BACT</name>
<protein>
    <submittedName>
        <fullName evidence="1">Uncharacterized protein</fullName>
    </submittedName>
</protein>
<dbReference type="RefSeq" id="WP_120626576.1">
    <property type="nucleotide sequence ID" value="NZ_RAWG01000108.1"/>
</dbReference>
<reference evidence="2" key="1">
    <citation type="submission" date="2018-09" db="EMBL/GenBank/DDBJ databases">
        <authorList>
            <person name="Livingstone P.G."/>
            <person name="Whitworth D.E."/>
        </authorList>
    </citation>
    <scope>NUCLEOTIDE SEQUENCE [LARGE SCALE GENOMIC DNA]</scope>
    <source>
        <strain evidence="2">CA040B</strain>
    </source>
</reference>
<dbReference type="AlphaFoldDB" id="A0A3A8ND53"/>
<organism evidence="1 2">
    <name type="scientific">Corallococcus sicarius</name>
    <dbReference type="NCBI Taxonomy" id="2316726"/>
    <lineage>
        <taxon>Bacteria</taxon>
        <taxon>Pseudomonadati</taxon>
        <taxon>Myxococcota</taxon>
        <taxon>Myxococcia</taxon>
        <taxon>Myxococcales</taxon>
        <taxon>Cystobacterineae</taxon>
        <taxon>Myxococcaceae</taxon>
        <taxon>Corallococcus</taxon>
    </lineage>
</organism>
<dbReference type="OrthoDB" id="5501372at2"/>
<evidence type="ECO:0000313" key="1">
    <source>
        <dbReference type="EMBL" id="RKH41380.1"/>
    </source>
</evidence>
<proteinExistence type="predicted"/>